<dbReference type="EMBL" id="NHYD01001616">
    <property type="protein sequence ID" value="PPQ90556.1"/>
    <property type="molecule type" value="Genomic_DNA"/>
</dbReference>
<organism evidence="2 3">
    <name type="scientific">Psilocybe cyanescens</name>
    <dbReference type="NCBI Taxonomy" id="93625"/>
    <lineage>
        <taxon>Eukaryota</taxon>
        <taxon>Fungi</taxon>
        <taxon>Dikarya</taxon>
        <taxon>Basidiomycota</taxon>
        <taxon>Agaricomycotina</taxon>
        <taxon>Agaricomycetes</taxon>
        <taxon>Agaricomycetidae</taxon>
        <taxon>Agaricales</taxon>
        <taxon>Agaricineae</taxon>
        <taxon>Strophariaceae</taxon>
        <taxon>Psilocybe</taxon>
    </lineage>
</organism>
<evidence type="ECO:0000256" key="1">
    <source>
        <dbReference type="SAM" id="Phobius"/>
    </source>
</evidence>
<gene>
    <name evidence="2" type="ORF">CVT25_015870</name>
</gene>
<feature type="transmembrane region" description="Helical" evidence="1">
    <location>
        <begin position="15"/>
        <end position="37"/>
    </location>
</feature>
<evidence type="ECO:0000313" key="2">
    <source>
        <dbReference type="EMBL" id="PPQ90556.1"/>
    </source>
</evidence>
<accession>A0A409XIJ4</accession>
<proteinExistence type="predicted"/>
<keyword evidence="1" id="KW-1133">Transmembrane helix</keyword>
<comment type="caution">
    <text evidence="2">The sequence shown here is derived from an EMBL/GenBank/DDBJ whole genome shotgun (WGS) entry which is preliminary data.</text>
</comment>
<keyword evidence="1" id="KW-0472">Membrane</keyword>
<dbReference type="Proteomes" id="UP000283269">
    <property type="component" value="Unassembled WGS sequence"/>
</dbReference>
<reference evidence="2 3" key="1">
    <citation type="journal article" date="2018" name="Evol. Lett.">
        <title>Horizontal gene cluster transfer increased hallucinogenic mushroom diversity.</title>
        <authorList>
            <person name="Reynolds H.T."/>
            <person name="Vijayakumar V."/>
            <person name="Gluck-Thaler E."/>
            <person name="Korotkin H.B."/>
            <person name="Matheny P.B."/>
            <person name="Slot J.C."/>
        </authorList>
    </citation>
    <scope>NUCLEOTIDE SEQUENCE [LARGE SCALE GENOMIC DNA]</scope>
    <source>
        <strain evidence="2 3">2631</strain>
    </source>
</reference>
<sequence length="424" mass="49556">MFDRPTVTTSTTRKAIRFLLFIAVSALLYYLLIGDLVPPAPRRMTMDDFEAAEMGLPSAPQSNGTRILIVSSMFPLAKSKHSKEDYAVWLKNFLAPITTDIYMYTTPDLVDMIKQFRGNLPITINSSYSSPFEVPPLRGLEKAYTRMNDVDKEKWHHSPGLYAVWNAKPFLLHSAVQFLEEQGKVYDYAFWNDGGSFRAEHRYTNWPDPGRVQQVWEEGSRLTGMEKENLLYFPLFETVDSTFKDWQENMGPIANSGQVSEGSFFGGSPSTIAWFSKTFYAYHDYYLSQWLFVGIDQDIFNAIFLLFPERIFTVWMKDQKAPKSPVHHGMTPSKIIPGLHLGYYNGECGDPWFYYQFWLSDRKTRDEMRKLWIEEAQWRRLRWWTERRMCQMKKAKSMMDILKTSFGVDWKPPQRSLNISSLFQ</sequence>
<dbReference type="OrthoDB" id="411632at2759"/>
<name>A0A409XIJ4_PSICY</name>
<dbReference type="InParanoid" id="A0A409XIJ4"/>
<keyword evidence="1" id="KW-0812">Transmembrane</keyword>
<dbReference type="AlphaFoldDB" id="A0A409XIJ4"/>
<protein>
    <submittedName>
        <fullName evidence="2">Uncharacterized protein</fullName>
    </submittedName>
</protein>
<keyword evidence="3" id="KW-1185">Reference proteome</keyword>
<evidence type="ECO:0000313" key="3">
    <source>
        <dbReference type="Proteomes" id="UP000283269"/>
    </source>
</evidence>